<dbReference type="RefSeq" id="XP_033802117.1">
    <property type="nucleotide sequence ID" value="XM_033946226.1"/>
</dbReference>
<gene>
    <name evidence="5" type="primary">LOC117361203</name>
</gene>
<dbReference type="NCBIfam" id="NF040941">
    <property type="entry name" value="GGGWT_bact"/>
    <property type="match status" value="1"/>
</dbReference>
<dbReference type="InParanoid" id="A0A6P8QVD4"/>
<evidence type="ECO:0000256" key="2">
    <source>
        <dbReference type="SAM" id="SignalP"/>
    </source>
</evidence>
<dbReference type="CDD" id="cd00087">
    <property type="entry name" value="FReD"/>
    <property type="match status" value="1"/>
</dbReference>
<dbReference type="AlphaFoldDB" id="A0A6P8QVD4"/>
<dbReference type="FunFam" id="3.90.215.10:FF:000001">
    <property type="entry name" value="Tenascin isoform 1"/>
    <property type="match status" value="1"/>
</dbReference>
<feature type="chain" id="PRO_5027605789" evidence="2">
    <location>
        <begin position="24"/>
        <end position="250"/>
    </location>
</feature>
<accession>A0A6P8QVD4</accession>
<sequence>MKELLTFYLSLFLLFLDSNVTDSLLTCQDPCTPQDCDDIYSQGYVTSGVYLIYPMGPWEPIPVYCDMSTDGGKWLVFQKRFDGSVNFYRDWDSYMTGFGRADGEYWLGMKTIFSLTKKKKYELRVDMSDFENNTAFAKYSSFSISPNSINGETDGFKLYVSGFINGGAGDCLSGHNGYNFSTFDRDQDKSTDNCANIFGGAFWYSACHCTNPNGLYLRGHHTSYANGMNWSAWRGYFYSMHTMEFKTRPV</sequence>
<name>A0A6P8QVD4_GEOSA</name>
<dbReference type="InterPro" id="IPR002181">
    <property type="entry name" value="Fibrinogen_a/b/g_C_dom"/>
</dbReference>
<dbReference type="GO" id="GO:0005615">
    <property type="term" value="C:extracellular space"/>
    <property type="evidence" value="ECO:0007669"/>
    <property type="project" value="TreeGrafter"/>
</dbReference>
<organism evidence="4 5">
    <name type="scientific">Geotrypetes seraphini</name>
    <name type="common">Gaboon caecilian</name>
    <name type="synonym">Caecilia seraphini</name>
    <dbReference type="NCBI Taxonomy" id="260995"/>
    <lineage>
        <taxon>Eukaryota</taxon>
        <taxon>Metazoa</taxon>
        <taxon>Chordata</taxon>
        <taxon>Craniata</taxon>
        <taxon>Vertebrata</taxon>
        <taxon>Euteleostomi</taxon>
        <taxon>Amphibia</taxon>
        <taxon>Gymnophiona</taxon>
        <taxon>Geotrypetes</taxon>
    </lineage>
</organism>
<dbReference type="GO" id="GO:0048251">
    <property type="term" value="P:elastic fiber assembly"/>
    <property type="evidence" value="ECO:0007669"/>
    <property type="project" value="TreeGrafter"/>
</dbReference>
<dbReference type="Pfam" id="PF00147">
    <property type="entry name" value="Fibrinogen_C"/>
    <property type="match status" value="1"/>
</dbReference>
<dbReference type="KEGG" id="gsh:117361203"/>
<evidence type="ECO:0000313" key="4">
    <source>
        <dbReference type="Proteomes" id="UP000515159"/>
    </source>
</evidence>
<reference evidence="5" key="1">
    <citation type="submission" date="2025-08" db="UniProtKB">
        <authorList>
            <consortium name="RefSeq"/>
        </authorList>
    </citation>
    <scope>IDENTIFICATION</scope>
</reference>
<dbReference type="Gene3D" id="3.90.215.10">
    <property type="entry name" value="Gamma Fibrinogen, chain A, domain 1"/>
    <property type="match status" value="1"/>
</dbReference>
<keyword evidence="4" id="KW-1185">Reference proteome</keyword>
<keyword evidence="1" id="KW-1015">Disulfide bond</keyword>
<dbReference type="OrthoDB" id="9990035at2759"/>
<dbReference type="SMART" id="SM00186">
    <property type="entry name" value="FBG"/>
    <property type="match status" value="1"/>
</dbReference>
<keyword evidence="2" id="KW-0732">Signal</keyword>
<dbReference type="InterPro" id="IPR036056">
    <property type="entry name" value="Fibrinogen-like_C"/>
</dbReference>
<evidence type="ECO:0000259" key="3">
    <source>
        <dbReference type="PROSITE" id="PS51406"/>
    </source>
</evidence>
<feature type="signal peptide" evidence="2">
    <location>
        <begin position="1"/>
        <end position="23"/>
    </location>
</feature>
<feature type="domain" description="Fibrinogen C-terminal" evidence="3">
    <location>
        <begin position="27"/>
        <end position="250"/>
    </location>
</feature>
<dbReference type="PROSITE" id="PS51406">
    <property type="entry name" value="FIBRINOGEN_C_2"/>
    <property type="match status" value="1"/>
</dbReference>
<dbReference type="InterPro" id="IPR050373">
    <property type="entry name" value="Fibrinogen_C-term_domain"/>
</dbReference>
<dbReference type="InterPro" id="IPR014716">
    <property type="entry name" value="Fibrinogen_a/b/g_C_1"/>
</dbReference>
<proteinExistence type="predicted"/>
<protein>
    <submittedName>
        <fullName evidence="5">Microfibril-associated glycoprotein 4-like</fullName>
    </submittedName>
</protein>
<dbReference type="Proteomes" id="UP000515159">
    <property type="component" value="Chromosome 5"/>
</dbReference>
<evidence type="ECO:0000256" key="1">
    <source>
        <dbReference type="ARBA" id="ARBA00023157"/>
    </source>
</evidence>
<dbReference type="PANTHER" id="PTHR19143:SF225">
    <property type="entry name" value="MICROFIBRIL-ASSOCIATED GLYCOPROTEIN 4"/>
    <property type="match status" value="1"/>
</dbReference>
<dbReference type="GeneID" id="117361203"/>
<dbReference type="SUPFAM" id="SSF56496">
    <property type="entry name" value="Fibrinogen C-terminal domain-like"/>
    <property type="match status" value="1"/>
</dbReference>
<dbReference type="PANTHER" id="PTHR19143">
    <property type="entry name" value="FIBRINOGEN/TENASCIN/ANGIOPOEITIN"/>
    <property type="match status" value="1"/>
</dbReference>
<evidence type="ECO:0000313" key="5">
    <source>
        <dbReference type="RefSeq" id="XP_033802117.1"/>
    </source>
</evidence>